<feature type="transmembrane region" description="Helical" evidence="1">
    <location>
        <begin position="12"/>
        <end position="35"/>
    </location>
</feature>
<keyword evidence="1" id="KW-0472">Membrane</keyword>
<organism evidence="2 3">
    <name type="scientific">Paramormyrops kingsleyae</name>
    <dbReference type="NCBI Taxonomy" id="1676925"/>
    <lineage>
        <taxon>Eukaryota</taxon>
        <taxon>Metazoa</taxon>
        <taxon>Chordata</taxon>
        <taxon>Craniata</taxon>
        <taxon>Vertebrata</taxon>
        <taxon>Euteleostomi</taxon>
        <taxon>Actinopterygii</taxon>
        <taxon>Neopterygii</taxon>
        <taxon>Teleostei</taxon>
        <taxon>Osteoglossocephala</taxon>
        <taxon>Osteoglossomorpha</taxon>
        <taxon>Osteoglossiformes</taxon>
        <taxon>Mormyridae</taxon>
        <taxon>Paramormyrops</taxon>
    </lineage>
</organism>
<name>A0A3B3SFL1_9TELE</name>
<reference evidence="2" key="1">
    <citation type="submission" date="2025-08" db="UniProtKB">
        <authorList>
            <consortium name="Ensembl"/>
        </authorList>
    </citation>
    <scope>IDENTIFICATION</scope>
</reference>
<keyword evidence="1" id="KW-0812">Transmembrane</keyword>
<accession>A0A3B3SFL1</accession>
<dbReference type="Proteomes" id="UP000261540">
    <property type="component" value="Unplaced"/>
</dbReference>
<evidence type="ECO:0000256" key="1">
    <source>
        <dbReference type="SAM" id="Phobius"/>
    </source>
</evidence>
<reference evidence="2" key="2">
    <citation type="submission" date="2025-09" db="UniProtKB">
        <authorList>
            <consortium name="Ensembl"/>
        </authorList>
    </citation>
    <scope>IDENTIFICATION</scope>
</reference>
<keyword evidence="1" id="KW-1133">Transmembrane helix</keyword>
<proteinExistence type="predicted"/>
<evidence type="ECO:0000313" key="2">
    <source>
        <dbReference type="Ensembl" id="ENSPKIP00000028776.1"/>
    </source>
</evidence>
<dbReference type="AlphaFoldDB" id="A0A3B3SFL1"/>
<keyword evidence="3" id="KW-1185">Reference proteome</keyword>
<dbReference type="Ensembl" id="ENSPKIT00000009563.1">
    <property type="protein sequence ID" value="ENSPKIP00000028776.1"/>
    <property type="gene ID" value="ENSPKIG00000010289.1"/>
</dbReference>
<sequence>SPELYAHVRVHTILIIIVFCVVCFLLLTAFFYTFCFRCTMEPQPKDGRCDRPAPRCSVDREDATFRCSSSSPSVGNSI</sequence>
<dbReference type="GeneTree" id="ENSGT00940000177027"/>
<evidence type="ECO:0000313" key="3">
    <source>
        <dbReference type="Proteomes" id="UP000261540"/>
    </source>
</evidence>
<protein>
    <submittedName>
        <fullName evidence="2">Si:ch73-208h1.4</fullName>
    </submittedName>
</protein>